<protein>
    <submittedName>
        <fullName evidence="1">Uncharacterized protein</fullName>
    </submittedName>
</protein>
<accession>A0A382E1T8</accession>
<dbReference type="EMBL" id="UINC01041944">
    <property type="protein sequence ID" value="SVB43903.1"/>
    <property type="molecule type" value="Genomic_DNA"/>
</dbReference>
<proteinExistence type="predicted"/>
<reference evidence="1" key="1">
    <citation type="submission" date="2018-05" db="EMBL/GenBank/DDBJ databases">
        <authorList>
            <person name="Lanie J.A."/>
            <person name="Ng W.-L."/>
            <person name="Kazmierczak K.M."/>
            <person name="Andrzejewski T.M."/>
            <person name="Davidsen T.M."/>
            <person name="Wayne K.J."/>
            <person name="Tettelin H."/>
            <person name="Glass J.I."/>
            <person name="Rusch D."/>
            <person name="Podicherti R."/>
            <person name="Tsui H.-C.T."/>
            <person name="Winkler M.E."/>
        </authorList>
    </citation>
    <scope>NUCLEOTIDE SEQUENCE</scope>
</reference>
<evidence type="ECO:0000313" key="1">
    <source>
        <dbReference type="EMBL" id="SVB43903.1"/>
    </source>
</evidence>
<organism evidence="1">
    <name type="scientific">marine metagenome</name>
    <dbReference type="NCBI Taxonomy" id="408172"/>
    <lineage>
        <taxon>unclassified sequences</taxon>
        <taxon>metagenomes</taxon>
        <taxon>ecological metagenomes</taxon>
    </lineage>
</organism>
<sequence length="144" mass="16283">MQSLLAESNYWFLGNLNYVDALLNLEIAEGIVSSSNKDIKIDDLGTIEDCSPIEITDQSRRVQIKFSNVLAYQVTDESYWASENQDGITKNILCMHNNSEYLQYVMENSIIKECVDNPVKHYSLALADDIIDVITTSEPSLKLI</sequence>
<dbReference type="AlphaFoldDB" id="A0A382E1T8"/>
<name>A0A382E1T8_9ZZZZ</name>
<gene>
    <name evidence="1" type="ORF">METZ01_LOCUS196757</name>
</gene>